<evidence type="ECO:0000256" key="1">
    <source>
        <dbReference type="ARBA" id="ARBA00022793"/>
    </source>
</evidence>
<dbReference type="AlphaFoldDB" id="A0A3E2X2M3"/>
<sequence>MKKDTLFIRFLYHTIPGRSILKRIVKPQVSRKVSIFLNSRFSRWLVPLFVRKYRIDLNGYEKENYTSFNDFFTRRRRAARIDITPEHLISPCDGYLTVYPIGKNSTYRIKHIEYHLEQLLENRELAKHFSGGWCLIFRLTPKNYHRYCYVCEGILRECRKVEGKLHCVRPVAYTSTPVFIENCREYVEIESDFLGHIIQMEIGALLVGRIQNYPCSSKVLQGQEKGYFEFGGSSIVILLEKNRVKIKNEIQERSQRDEETEVYLGEQIGSIQKERGSTVYE</sequence>
<evidence type="ECO:0000313" key="5">
    <source>
        <dbReference type="EMBL" id="RGC35066.1"/>
    </source>
</evidence>
<name>A0A3E2X2M3_9FIRM</name>
<keyword evidence="1" id="KW-0210">Decarboxylase</keyword>
<comment type="caution">
    <text evidence="5">The sequence shown here is derived from an EMBL/GenBank/DDBJ whole genome shotgun (WGS) entry which is preliminary data.</text>
</comment>
<gene>
    <name evidence="5" type="ORF">DWX41_02430</name>
</gene>
<organism evidence="5 6">
    <name type="scientific">Hungatella hathewayi</name>
    <dbReference type="NCBI Taxonomy" id="154046"/>
    <lineage>
        <taxon>Bacteria</taxon>
        <taxon>Bacillati</taxon>
        <taxon>Bacillota</taxon>
        <taxon>Clostridia</taxon>
        <taxon>Lachnospirales</taxon>
        <taxon>Lachnospiraceae</taxon>
        <taxon>Hungatella</taxon>
    </lineage>
</organism>
<dbReference type="EMBL" id="QVIA01000002">
    <property type="protein sequence ID" value="RGC35066.1"/>
    <property type="molecule type" value="Genomic_DNA"/>
</dbReference>
<dbReference type="PANTHER" id="PTHR10067:SF17">
    <property type="entry name" value="PHOSPHATIDYLSERINE DECARBOXYLASE PROENZYME 2"/>
    <property type="match status" value="1"/>
</dbReference>
<evidence type="ECO:0000256" key="2">
    <source>
        <dbReference type="ARBA" id="ARBA00023145"/>
    </source>
</evidence>
<evidence type="ECO:0000256" key="3">
    <source>
        <dbReference type="ARBA" id="ARBA00023239"/>
    </source>
</evidence>
<evidence type="ECO:0000313" key="6">
    <source>
        <dbReference type="Proteomes" id="UP000261111"/>
    </source>
</evidence>
<reference evidence="5 6" key="1">
    <citation type="submission" date="2018-08" db="EMBL/GenBank/DDBJ databases">
        <title>A genome reference for cultivated species of the human gut microbiota.</title>
        <authorList>
            <person name="Zou Y."/>
            <person name="Xue W."/>
            <person name="Luo G."/>
        </authorList>
    </citation>
    <scope>NUCLEOTIDE SEQUENCE [LARGE SCALE GENOMIC DNA]</scope>
    <source>
        <strain evidence="5 6">AF19-21</strain>
    </source>
</reference>
<proteinExistence type="predicted"/>
<dbReference type="RefSeq" id="WP_117440606.1">
    <property type="nucleotide sequence ID" value="NZ_QVIA01000002.1"/>
</dbReference>
<dbReference type="PANTHER" id="PTHR10067">
    <property type="entry name" value="PHOSPHATIDYLSERINE DECARBOXYLASE"/>
    <property type="match status" value="1"/>
</dbReference>
<keyword evidence="3" id="KW-0456">Lyase</keyword>
<keyword evidence="4" id="KW-0670">Pyruvate</keyword>
<dbReference type="GO" id="GO:0004609">
    <property type="term" value="F:phosphatidylserine decarboxylase activity"/>
    <property type="evidence" value="ECO:0007669"/>
    <property type="project" value="InterPro"/>
</dbReference>
<dbReference type="Pfam" id="PF02666">
    <property type="entry name" value="PS_Dcarbxylase"/>
    <property type="match status" value="1"/>
</dbReference>
<accession>A0A3E2X2M3</accession>
<dbReference type="GeneID" id="93335729"/>
<dbReference type="Proteomes" id="UP000261111">
    <property type="component" value="Unassembled WGS sequence"/>
</dbReference>
<keyword evidence="2" id="KW-0865">Zymogen</keyword>
<dbReference type="InterPro" id="IPR003817">
    <property type="entry name" value="PS_Dcarbxylase"/>
</dbReference>
<dbReference type="GO" id="GO:0008654">
    <property type="term" value="P:phospholipid biosynthetic process"/>
    <property type="evidence" value="ECO:0007669"/>
    <property type="project" value="InterPro"/>
</dbReference>
<evidence type="ECO:0000256" key="4">
    <source>
        <dbReference type="ARBA" id="ARBA00023317"/>
    </source>
</evidence>
<protein>
    <submittedName>
        <fullName evidence="5">Phosphatidylserine decarboxylase</fullName>
    </submittedName>
</protein>